<reference evidence="2" key="1">
    <citation type="journal article" date="2019" name="Int. J. Syst. Evol. Microbiol.">
        <title>The Global Catalogue of Microorganisms (GCM) 10K type strain sequencing project: providing services to taxonomists for standard genome sequencing and annotation.</title>
        <authorList>
            <consortium name="The Broad Institute Genomics Platform"/>
            <consortium name="The Broad Institute Genome Sequencing Center for Infectious Disease"/>
            <person name="Wu L."/>
            <person name="Ma J."/>
        </authorList>
    </citation>
    <scope>NUCLEOTIDE SEQUENCE [LARGE SCALE GENOMIC DNA]</scope>
    <source>
        <strain evidence="2">VKM B-3159</strain>
    </source>
</reference>
<feature type="non-terminal residue" evidence="1">
    <location>
        <position position="1"/>
    </location>
</feature>
<name>A0ABT9JRQ7_9PROT</name>
<dbReference type="Proteomes" id="UP001225906">
    <property type="component" value="Unassembled WGS sequence"/>
</dbReference>
<proteinExistence type="predicted"/>
<protein>
    <submittedName>
        <fullName evidence="1">Uncharacterized protein</fullName>
    </submittedName>
</protein>
<sequence length="225" mass="26049">AWVLRVRFIAFFLCFLPPIGCKVKQEYHLKHCPVFRVHLFYRSQRGIKAMLPTTLVVPLGGFKQILEFVDKAPQMLPSHTKCKIALDKDVEDESLASFRLDSNHVMLGLFQKLKEKIKYLPWTPEVGLVELISADVVNHENQLKEYFNDNRFTLTHDWGSKTSSLSGSKLRDECKKLVYRLGTTLEALTGKSNDKIREELFRYLVIKTHENNSHDLIKLVGDLIY</sequence>
<keyword evidence="2" id="KW-1185">Reference proteome</keyword>
<organism evidence="1 2">
    <name type="scientific">Methylophilus aquaticus</name>
    <dbReference type="NCBI Taxonomy" id="1971610"/>
    <lineage>
        <taxon>Bacteria</taxon>
        <taxon>Pseudomonadati</taxon>
        <taxon>Pseudomonadota</taxon>
        <taxon>Betaproteobacteria</taxon>
        <taxon>Nitrosomonadales</taxon>
        <taxon>Methylophilaceae</taxon>
        <taxon>Methylophilus</taxon>
    </lineage>
</organism>
<dbReference type="RefSeq" id="WP_306388890.1">
    <property type="nucleotide sequence ID" value="NZ_JAVCAP010000010.1"/>
</dbReference>
<evidence type="ECO:0000313" key="2">
    <source>
        <dbReference type="Proteomes" id="UP001225906"/>
    </source>
</evidence>
<evidence type="ECO:0000313" key="1">
    <source>
        <dbReference type="EMBL" id="MDP8567159.1"/>
    </source>
</evidence>
<comment type="caution">
    <text evidence="1">The sequence shown here is derived from an EMBL/GenBank/DDBJ whole genome shotgun (WGS) entry which is preliminary data.</text>
</comment>
<dbReference type="EMBL" id="JAVCAP010000010">
    <property type="protein sequence ID" value="MDP8567159.1"/>
    <property type="molecule type" value="Genomic_DNA"/>
</dbReference>
<accession>A0ABT9JRQ7</accession>
<gene>
    <name evidence="1" type="ORF">Q9291_04810</name>
</gene>